<feature type="domain" description="N-acetyltransferase" evidence="3">
    <location>
        <begin position="17"/>
        <end position="166"/>
    </location>
</feature>
<reference evidence="4 5" key="1">
    <citation type="submission" date="2016-10" db="EMBL/GenBank/DDBJ databases">
        <authorList>
            <person name="Varghese N."/>
            <person name="Submissions S."/>
        </authorList>
    </citation>
    <scope>NUCLEOTIDE SEQUENCE [LARGE SCALE GENOMIC DNA]</scope>
    <source>
        <strain evidence="4 5">DSM 18839</strain>
    </source>
</reference>
<dbReference type="Proteomes" id="UP000198615">
    <property type="component" value="Unassembled WGS sequence"/>
</dbReference>
<dbReference type="PANTHER" id="PTHR43877">
    <property type="entry name" value="AMINOALKYLPHOSPHONATE N-ACETYLTRANSFERASE-RELATED-RELATED"/>
    <property type="match status" value="1"/>
</dbReference>
<dbReference type="Pfam" id="PF00583">
    <property type="entry name" value="Acetyltransf_1"/>
    <property type="match status" value="1"/>
</dbReference>
<gene>
    <name evidence="4" type="ORF">SAMN05660686_00074</name>
</gene>
<dbReference type="AlphaFoldDB" id="A0A8G2BEE7"/>
<comment type="caution">
    <text evidence="4">The sequence shown here is derived from an EMBL/GenBank/DDBJ whole genome shotgun (WGS) entry which is preliminary data.</text>
</comment>
<sequence>MQSDTILAETRHYDNDVTIRPAGEDDLRAIIALLIDDPLGKTRERLEDPLPRSYVDAHRAMTAQGGNVYLVAERAGTVIGCLQVTFIAGISREGMTRANIEGVRVASSARGLGLGKTMMRDAIDRSREAGCGLVQLTTDARRTDAQKFYSALGFHASHVGMKLDLK</sequence>
<accession>A0A8G2BEE7</accession>
<dbReference type="CDD" id="cd04301">
    <property type="entry name" value="NAT_SF"/>
    <property type="match status" value="1"/>
</dbReference>
<keyword evidence="1" id="KW-0808">Transferase</keyword>
<dbReference type="Gene3D" id="3.40.630.30">
    <property type="match status" value="1"/>
</dbReference>
<dbReference type="PROSITE" id="PS51186">
    <property type="entry name" value="GNAT"/>
    <property type="match status" value="1"/>
</dbReference>
<evidence type="ECO:0000313" key="5">
    <source>
        <dbReference type="Proteomes" id="UP000198615"/>
    </source>
</evidence>
<dbReference type="InterPro" id="IPR016181">
    <property type="entry name" value="Acyl_CoA_acyltransferase"/>
</dbReference>
<dbReference type="PANTHER" id="PTHR43877:SF2">
    <property type="entry name" value="AMINOALKYLPHOSPHONATE N-ACETYLTRANSFERASE-RELATED"/>
    <property type="match status" value="1"/>
</dbReference>
<evidence type="ECO:0000256" key="2">
    <source>
        <dbReference type="ARBA" id="ARBA00023315"/>
    </source>
</evidence>
<dbReference type="InterPro" id="IPR000182">
    <property type="entry name" value="GNAT_dom"/>
</dbReference>
<organism evidence="4 5">
    <name type="scientific">Thalassobaculum litoreum DSM 18839</name>
    <dbReference type="NCBI Taxonomy" id="1123362"/>
    <lineage>
        <taxon>Bacteria</taxon>
        <taxon>Pseudomonadati</taxon>
        <taxon>Pseudomonadota</taxon>
        <taxon>Alphaproteobacteria</taxon>
        <taxon>Rhodospirillales</taxon>
        <taxon>Thalassobaculaceae</taxon>
        <taxon>Thalassobaculum</taxon>
    </lineage>
</organism>
<keyword evidence="5" id="KW-1185">Reference proteome</keyword>
<keyword evidence="4" id="KW-0687">Ribonucleoprotein</keyword>
<evidence type="ECO:0000313" key="4">
    <source>
        <dbReference type="EMBL" id="SDF05854.1"/>
    </source>
</evidence>
<proteinExistence type="predicted"/>
<dbReference type="RefSeq" id="WP_051243790.1">
    <property type="nucleotide sequence ID" value="NZ_FNBW01000001.1"/>
</dbReference>
<dbReference type="SUPFAM" id="SSF55729">
    <property type="entry name" value="Acyl-CoA N-acyltransferases (Nat)"/>
    <property type="match status" value="1"/>
</dbReference>
<dbReference type="GO" id="GO:0016747">
    <property type="term" value="F:acyltransferase activity, transferring groups other than amino-acyl groups"/>
    <property type="evidence" value="ECO:0007669"/>
    <property type="project" value="InterPro"/>
</dbReference>
<dbReference type="InterPro" id="IPR050832">
    <property type="entry name" value="Bact_Acetyltransf"/>
</dbReference>
<dbReference type="EMBL" id="FNBW01000001">
    <property type="protein sequence ID" value="SDF05854.1"/>
    <property type="molecule type" value="Genomic_DNA"/>
</dbReference>
<name>A0A8G2BEE7_9PROT</name>
<protein>
    <submittedName>
        <fullName evidence="4">Ribosomal protein S18 acetylase RimI</fullName>
    </submittedName>
</protein>
<dbReference type="GO" id="GO:0005840">
    <property type="term" value="C:ribosome"/>
    <property type="evidence" value="ECO:0007669"/>
    <property type="project" value="UniProtKB-KW"/>
</dbReference>
<evidence type="ECO:0000256" key="1">
    <source>
        <dbReference type="ARBA" id="ARBA00022679"/>
    </source>
</evidence>
<evidence type="ECO:0000259" key="3">
    <source>
        <dbReference type="PROSITE" id="PS51186"/>
    </source>
</evidence>
<keyword evidence="2" id="KW-0012">Acyltransferase</keyword>
<keyword evidence="4" id="KW-0689">Ribosomal protein</keyword>